<keyword evidence="4" id="KW-0808">Transferase</keyword>
<gene>
    <name evidence="4" type="ORF">R54876_GBNLAHCA_00982</name>
</gene>
<evidence type="ECO:0000313" key="5">
    <source>
        <dbReference type="Proteomes" id="UP001314241"/>
    </source>
</evidence>
<dbReference type="Proteomes" id="UP001314241">
    <property type="component" value="Unassembled WGS sequence"/>
</dbReference>
<accession>A0ABP0EQ75</accession>
<evidence type="ECO:0000256" key="3">
    <source>
        <dbReference type="RuleBase" id="RU361220"/>
    </source>
</evidence>
<organism evidence="4 5">
    <name type="scientific">Eupransor demetentiae</name>
    <dbReference type="NCBI Taxonomy" id="3109584"/>
    <lineage>
        <taxon>Bacteria</taxon>
        <taxon>Bacillati</taxon>
        <taxon>Bacillota</taxon>
        <taxon>Bacilli</taxon>
        <taxon>Lactobacillales</taxon>
        <taxon>Lactobacillaceae</taxon>
        <taxon>Eupransor</taxon>
    </lineage>
</organism>
<dbReference type="Gene3D" id="2.115.10.20">
    <property type="entry name" value="Glycosyl hydrolase domain, family 43"/>
    <property type="match status" value="1"/>
</dbReference>
<evidence type="ECO:0000313" key="4">
    <source>
        <dbReference type="EMBL" id="CAK8054414.1"/>
    </source>
</evidence>
<dbReference type="EC" id="2.4.1.9" evidence="4"/>
<dbReference type="InterPro" id="IPR003469">
    <property type="entry name" value="Glyco_hydro_68"/>
</dbReference>
<dbReference type="GO" id="GO:0050053">
    <property type="term" value="F:levansucrase activity"/>
    <property type="evidence" value="ECO:0007669"/>
    <property type="project" value="UniProtKB-EC"/>
</dbReference>
<sequence length="517" mass="57990">MKKTKFYIVLVLAALFVAFGVTHSLKRVHQTYQLNRTQNISRKADKTSKTSFFTRSNMDQINSQLTDSKYLAPTIDHKELEQTIPGAKVYSAKEKKMVPMDVWDSWPVQKPDGTLASFHGYRLVIGLTAENGRYSGAPTRMGLFAQPESANQDDLSTWQFVGYLFNSKKEGVAAGDYDNYLKSSVGEWSGSTYLMNDDDDSLRVFYANAYDDKKTACQILTTAKVVLEPKSGQDWTSGLQINHDKASDRKTVFSGDGKIYQTAAQGGGKRPHFEDDLTLRDPHFVQDGDKYYLIFEGNTGPNFNPQGSNNFNTQAYFGSKSYFNDEKKRLSQNQNTAEYDKTFFANSAIGKLELNKNFTVKKVMEPMVTGNATNDELERVNIFKHSGRWYLFTSTWGFHMATDNKKITDNSYMLGWSSSDGINGKYQPLNGNGTVIIGDGDQAKPTMTYSYLVIPNGDDKNDNFVVTSFEGNKTFAPSYLLKMKGNSTSMINNKVLGQGVLTDQGSYYSARPQKIVK</sequence>
<protein>
    <submittedName>
        <fullName evidence="4">GH32 family (SacC)</fullName>
        <ecNumber evidence="4">2.4.1.10</ecNumber>
        <ecNumber evidence="4">2.4.1.9</ecNumber>
    </submittedName>
</protein>
<proteinExistence type="inferred from homology"/>
<comment type="similarity">
    <text evidence="1 3">Belongs to the glycosyl hydrolase 68 family.</text>
</comment>
<dbReference type="SUPFAM" id="SSF75005">
    <property type="entry name" value="Arabinanase/levansucrase/invertase"/>
    <property type="match status" value="1"/>
</dbReference>
<evidence type="ECO:0000256" key="1">
    <source>
        <dbReference type="ARBA" id="ARBA00006775"/>
    </source>
</evidence>
<dbReference type="RefSeq" id="WP_349641965.1">
    <property type="nucleotide sequence ID" value="NZ_CAWVOH010000002.1"/>
</dbReference>
<reference evidence="4 5" key="1">
    <citation type="submission" date="2024-01" db="EMBL/GenBank/DDBJ databases">
        <authorList>
            <person name="Botero Cardona J."/>
        </authorList>
    </citation>
    <scope>NUCLEOTIDE SEQUENCE [LARGE SCALE GENOMIC DNA]</scope>
    <source>
        <strain evidence="4 5">LMG 33000</strain>
    </source>
</reference>
<dbReference type="EMBL" id="CAWVOH010000002">
    <property type="protein sequence ID" value="CAK8054414.1"/>
    <property type="molecule type" value="Genomic_DNA"/>
</dbReference>
<keyword evidence="4" id="KW-0328">Glycosyltransferase</keyword>
<dbReference type="GO" id="GO:0047725">
    <property type="term" value="F:inulosucrase activity"/>
    <property type="evidence" value="ECO:0007669"/>
    <property type="project" value="UniProtKB-EC"/>
</dbReference>
<name>A0ABP0EQ75_9LACO</name>
<keyword evidence="5" id="KW-1185">Reference proteome</keyword>
<dbReference type="EC" id="2.4.1.10" evidence="4"/>
<dbReference type="InterPro" id="IPR023296">
    <property type="entry name" value="Glyco_hydro_beta-prop_sf"/>
</dbReference>
<comment type="caution">
    <text evidence="4">The sequence shown here is derived from an EMBL/GenBank/DDBJ whole genome shotgun (WGS) entry which is preliminary data.</text>
</comment>
<evidence type="ECO:0000256" key="2">
    <source>
        <dbReference type="ARBA" id="ARBA00022837"/>
    </source>
</evidence>
<keyword evidence="2" id="KW-0106">Calcium</keyword>
<dbReference type="CDD" id="cd08997">
    <property type="entry name" value="GH68"/>
    <property type="match status" value="1"/>
</dbReference>
<dbReference type="Pfam" id="PF02435">
    <property type="entry name" value="Glyco_hydro_68"/>
    <property type="match status" value="1"/>
</dbReference>